<dbReference type="AlphaFoldDB" id="A0A511FC47"/>
<comment type="caution">
    <text evidence="1">The sequence shown here is derived from an EMBL/GenBank/DDBJ whole genome shotgun (WGS) entry which is preliminary data.</text>
</comment>
<keyword evidence="3" id="KW-1185">Reference proteome</keyword>
<dbReference type="EMBL" id="BJVQ01000023">
    <property type="protein sequence ID" value="GEL46783.1"/>
    <property type="molecule type" value="Genomic_DNA"/>
</dbReference>
<dbReference type="OrthoDB" id="9795405at2"/>
<dbReference type="InterPro" id="IPR036102">
    <property type="entry name" value="OsmC/Ohrsf"/>
</dbReference>
<protein>
    <submittedName>
        <fullName evidence="2">Organic hydroperoxide reductase OsmC/OhrA</fullName>
    </submittedName>
    <submittedName>
        <fullName evidence="1">Peroxiredoxin</fullName>
    </submittedName>
</protein>
<accession>A0A511FC47</accession>
<evidence type="ECO:0000313" key="2">
    <source>
        <dbReference type="EMBL" id="MBB5475261.1"/>
    </source>
</evidence>
<reference evidence="2 4" key="2">
    <citation type="submission" date="2020-08" db="EMBL/GenBank/DDBJ databases">
        <title>Sequencing the genomes of 1000 actinobacteria strains.</title>
        <authorList>
            <person name="Klenk H.-P."/>
        </authorList>
    </citation>
    <scope>NUCLEOTIDE SEQUENCE [LARGE SCALE GENOMIC DNA]</scope>
    <source>
        <strain evidence="2 4">DSM 9581</strain>
    </source>
</reference>
<dbReference type="Proteomes" id="UP000564629">
    <property type="component" value="Unassembled WGS sequence"/>
</dbReference>
<dbReference type="PANTHER" id="PTHR42830">
    <property type="entry name" value="OSMOTICALLY INDUCIBLE FAMILY PROTEIN"/>
    <property type="match status" value="1"/>
</dbReference>
<dbReference type="RefSeq" id="WP_146837103.1">
    <property type="nucleotide sequence ID" value="NZ_BJVQ01000023.1"/>
</dbReference>
<organism evidence="1 3">
    <name type="scientific">Cellulomonas hominis</name>
    <dbReference type="NCBI Taxonomy" id="156981"/>
    <lineage>
        <taxon>Bacteria</taxon>
        <taxon>Bacillati</taxon>
        <taxon>Actinomycetota</taxon>
        <taxon>Actinomycetes</taxon>
        <taxon>Micrococcales</taxon>
        <taxon>Cellulomonadaceae</taxon>
        <taxon>Cellulomonas</taxon>
    </lineage>
</organism>
<dbReference type="InterPro" id="IPR015946">
    <property type="entry name" value="KH_dom-like_a/b"/>
</dbReference>
<dbReference type="InterPro" id="IPR052707">
    <property type="entry name" value="OsmC_Ohr_Peroxiredoxin"/>
</dbReference>
<evidence type="ECO:0000313" key="1">
    <source>
        <dbReference type="EMBL" id="GEL46783.1"/>
    </source>
</evidence>
<dbReference type="EMBL" id="JACHDN010000001">
    <property type="protein sequence ID" value="MBB5475261.1"/>
    <property type="molecule type" value="Genomic_DNA"/>
</dbReference>
<gene>
    <name evidence="1" type="ORF">CHO01_18990</name>
    <name evidence="2" type="ORF">HNR08_003997</name>
</gene>
<dbReference type="Proteomes" id="UP000321723">
    <property type="component" value="Unassembled WGS sequence"/>
</dbReference>
<evidence type="ECO:0000313" key="3">
    <source>
        <dbReference type="Proteomes" id="UP000321723"/>
    </source>
</evidence>
<dbReference type="InterPro" id="IPR003718">
    <property type="entry name" value="OsmC/Ohr_fam"/>
</dbReference>
<sequence>MGLLHTYAADVVWTGAGETGTTGYTAYGRDHEVQVAGKPPILGSADPAFRGDPARHNPEELLVAALAQCHMLWFLHLAAASGIVVVGYADRASGTMRVAAAGHGEFTEVVLRPHVTVRPGSAAPAGEGADALDAQLADLHRRAHEHCFIARSVSFPVRTEPAPAVLEAADAGADVGL</sequence>
<dbReference type="SUPFAM" id="SSF82784">
    <property type="entry name" value="OsmC-like"/>
    <property type="match status" value="1"/>
</dbReference>
<dbReference type="Gene3D" id="3.30.300.20">
    <property type="match status" value="1"/>
</dbReference>
<evidence type="ECO:0000313" key="4">
    <source>
        <dbReference type="Proteomes" id="UP000564629"/>
    </source>
</evidence>
<name>A0A511FC47_9CELL</name>
<proteinExistence type="predicted"/>
<dbReference type="Pfam" id="PF02566">
    <property type="entry name" value="OsmC"/>
    <property type="match status" value="1"/>
</dbReference>
<dbReference type="PANTHER" id="PTHR42830:SF2">
    <property type="entry name" value="OSMC_OHR FAMILY PROTEIN"/>
    <property type="match status" value="1"/>
</dbReference>
<reference evidence="1 3" key="1">
    <citation type="submission" date="2019-07" db="EMBL/GenBank/DDBJ databases">
        <title>Whole genome shotgun sequence of Cellulomonas hominis NBRC 16055.</title>
        <authorList>
            <person name="Hosoyama A."/>
            <person name="Uohara A."/>
            <person name="Ohji S."/>
            <person name="Ichikawa N."/>
        </authorList>
    </citation>
    <scope>NUCLEOTIDE SEQUENCE [LARGE SCALE GENOMIC DNA]</scope>
    <source>
        <strain evidence="1 3">NBRC 16055</strain>
    </source>
</reference>